<dbReference type="EMBL" id="SSTE01018746">
    <property type="protein sequence ID" value="KAA0038352.1"/>
    <property type="molecule type" value="Genomic_DNA"/>
</dbReference>
<dbReference type="AlphaFoldDB" id="A0A5D3BB24"/>
<comment type="caution">
    <text evidence="2">The sequence shown here is derived from an EMBL/GenBank/DDBJ whole genome shotgun (WGS) entry which is preliminary data.</text>
</comment>
<organism evidence="2 4">
    <name type="scientific">Cucumis melo var. makuwa</name>
    <name type="common">Oriental melon</name>
    <dbReference type="NCBI Taxonomy" id="1194695"/>
    <lineage>
        <taxon>Eukaryota</taxon>
        <taxon>Viridiplantae</taxon>
        <taxon>Streptophyta</taxon>
        <taxon>Embryophyta</taxon>
        <taxon>Tracheophyta</taxon>
        <taxon>Spermatophyta</taxon>
        <taxon>Magnoliopsida</taxon>
        <taxon>eudicotyledons</taxon>
        <taxon>Gunneridae</taxon>
        <taxon>Pentapetalae</taxon>
        <taxon>rosids</taxon>
        <taxon>fabids</taxon>
        <taxon>Cucurbitales</taxon>
        <taxon>Cucurbitaceae</taxon>
        <taxon>Benincaseae</taxon>
        <taxon>Cucumis</taxon>
    </lineage>
</organism>
<name>A0A5D3BB24_CUCMM</name>
<dbReference type="Proteomes" id="UP000321947">
    <property type="component" value="Unassembled WGS sequence"/>
</dbReference>
<proteinExistence type="predicted"/>
<reference evidence="3 4" key="1">
    <citation type="submission" date="2019-08" db="EMBL/GenBank/DDBJ databases">
        <title>Draft genome sequences of two oriental melons (Cucumis melo L. var makuwa).</title>
        <authorList>
            <person name="Kwon S.-Y."/>
        </authorList>
    </citation>
    <scope>NUCLEOTIDE SEQUENCE [LARGE SCALE GENOMIC DNA]</scope>
    <source>
        <strain evidence="4">cv. Chang Bougi</strain>
        <strain evidence="3">cv. SW 3</strain>
        <tissue evidence="2">Leaf</tissue>
    </source>
</reference>
<sequence>MAAEEDRDSWGPWLQKALVEEYLTLLVKVLEPRKSRGCYMFGGSQIDGREVRRDGKGSFRAIGMMLDLKKVIDRMAEDMRENTNYKRKEESGTSDGSVMKLKEKMEDLEIGGDASSTKIVGGNEKGNPRKTEFQMKQITIPIKGNYPKGEPPVKRLLDTKFRARLDKGLCFICNEIYSHGHRCKVKEKRELMLFIFNEEEGAEGVIVEIEEDIVELKNLEVPVETEIELKTIMGFAA</sequence>
<evidence type="ECO:0000313" key="3">
    <source>
        <dbReference type="Proteomes" id="UP000321393"/>
    </source>
</evidence>
<dbReference type="OrthoDB" id="1938922at2759"/>
<dbReference type="EMBL" id="SSTD01019069">
    <property type="protein sequence ID" value="TYJ97042.1"/>
    <property type="molecule type" value="Genomic_DNA"/>
</dbReference>
<evidence type="ECO:0000313" key="4">
    <source>
        <dbReference type="Proteomes" id="UP000321947"/>
    </source>
</evidence>
<evidence type="ECO:0000313" key="2">
    <source>
        <dbReference type="EMBL" id="TYJ97042.1"/>
    </source>
</evidence>
<gene>
    <name evidence="2" type="ORF">E5676_scaffold506G001070</name>
    <name evidence="1" type="ORF">E6C27_scaffold270G002290</name>
</gene>
<protein>
    <submittedName>
        <fullName evidence="2">Retrotransposon protein</fullName>
    </submittedName>
</protein>
<evidence type="ECO:0000313" key="1">
    <source>
        <dbReference type="EMBL" id="KAA0038352.1"/>
    </source>
</evidence>
<accession>A0A5D3BB24</accession>
<dbReference type="Proteomes" id="UP000321393">
    <property type="component" value="Unassembled WGS sequence"/>
</dbReference>